<evidence type="ECO:0000313" key="1">
    <source>
        <dbReference type="EMBL" id="PXF63030.1"/>
    </source>
</evidence>
<dbReference type="Proteomes" id="UP000247689">
    <property type="component" value="Unassembled WGS sequence"/>
</dbReference>
<organism evidence="1 2">
    <name type="scientific">Kangiella spongicola</name>
    <dbReference type="NCBI Taxonomy" id="796379"/>
    <lineage>
        <taxon>Bacteria</taxon>
        <taxon>Pseudomonadati</taxon>
        <taxon>Pseudomonadota</taxon>
        <taxon>Gammaproteobacteria</taxon>
        <taxon>Kangiellales</taxon>
        <taxon>Kangiellaceae</taxon>
        <taxon>Kangiella</taxon>
    </lineage>
</organism>
<dbReference type="AlphaFoldDB" id="A0A318D1E1"/>
<sequence>MIYSEFRPDLYNSYWAAKDNVFLNNHFYGYNKLAIIDEGDAAESDYLASYPDNNLFKGNVFMSKDYFDTNLIGTVLVNNSIVQGSSNCPFYSRHESKEKK</sequence>
<proteinExistence type="predicted"/>
<dbReference type="EMBL" id="QICH01000002">
    <property type="protein sequence ID" value="PXF63030.1"/>
    <property type="molecule type" value="Genomic_DNA"/>
</dbReference>
<keyword evidence="2" id="KW-1185">Reference proteome</keyword>
<evidence type="ECO:0000313" key="2">
    <source>
        <dbReference type="Proteomes" id="UP000247689"/>
    </source>
</evidence>
<accession>A0A318D1E1</accession>
<reference evidence="1 2" key="1">
    <citation type="submission" date="2018-05" db="EMBL/GenBank/DDBJ databases">
        <title>Kangiella spongicola genome sequence.</title>
        <authorList>
            <person name="Maclea K.S."/>
            <person name="Goen A.E."/>
            <person name="Kelley C."/>
            <person name="Underriner A."/>
            <person name="Silverwood T."/>
            <person name="Trachtenberg A.M."/>
        </authorList>
    </citation>
    <scope>NUCLEOTIDE SEQUENCE [LARGE SCALE GENOMIC DNA]</scope>
    <source>
        <strain evidence="1 2">ATCC BAA-2076</strain>
    </source>
</reference>
<name>A0A318D1E1_9GAMM</name>
<dbReference type="RefSeq" id="WP_110200833.1">
    <property type="nucleotide sequence ID" value="NZ_QICH01000002.1"/>
</dbReference>
<comment type="caution">
    <text evidence="1">The sequence shown here is derived from an EMBL/GenBank/DDBJ whole genome shotgun (WGS) entry which is preliminary data.</text>
</comment>
<protein>
    <submittedName>
        <fullName evidence="1">Uncharacterized protein</fullName>
    </submittedName>
</protein>
<gene>
    <name evidence="1" type="ORF">DL796_06140</name>
</gene>